<dbReference type="InterPro" id="IPR000387">
    <property type="entry name" value="Tyr_Pase_dom"/>
</dbReference>
<evidence type="ECO:0000313" key="6">
    <source>
        <dbReference type="EMBL" id="JAP92713.1"/>
    </source>
</evidence>
<comment type="similarity">
    <text evidence="1">Belongs to the protein-tyrosine phosphatase family. Non-receptor class dual specificity subfamily.</text>
</comment>
<feature type="non-terminal residue" evidence="6">
    <location>
        <position position="128"/>
    </location>
</feature>
<name>A0A146K7B5_9EUKA</name>
<feature type="domain" description="Tyrosine specific protein phosphatases" evidence="5">
    <location>
        <begin position="59"/>
        <end position="114"/>
    </location>
</feature>
<feature type="non-terminal residue" evidence="6">
    <location>
        <position position="1"/>
    </location>
</feature>
<protein>
    <recommendedName>
        <fullName evidence="2">protein-tyrosine-phosphatase</fullName>
        <ecNumber evidence="2">3.1.3.48</ecNumber>
    </recommendedName>
</protein>
<dbReference type="PANTHER" id="PTHR10159:SF519">
    <property type="entry name" value="DUAL SPECIFICITY PROTEIN PHOSPHATASE MPK3"/>
    <property type="match status" value="1"/>
</dbReference>
<keyword evidence="4" id="KW-0904">Protein phosphatase</keyword>
<dbReference type="PROSITE" id="PS50056">
    <property type="entry name" value="TYR_PHOSPHATASE_2"/>
    <property type="match status" value="1"/>
</dbReference>
<evidence type="ECO:0000259" key="5">
    <source>
        <dbReference type="PROSITE" id="PS50056"/>
    </source>
</evidence>
<dbReference type="InterPro" id="IPR020422">
    <property type="entry name" value="TYR_PHOSPHATASE_DUAL_dom"/>
</dbReference>
<dbReference type="GO" id="GO:0043409">
    <property type="term" value="P:negative regulation of MAPK cascade"/>
    <property type="evidence" value="ECO:0007669"/>
    <property type="project" value="TreeGrafter"/>
</dbReference>
<dbReference type="Gene3D" id="3.90.190.10">
    <property type="entry name" value="Protein tyrosine phosphatase superfamily"/>
    <property type="match status" value="1"/>
</dbReference>
<sequence>KIEDNLYLCGIKDTIYQTHECSAALSVLSGNNKRPNWSKTYLSIPICDSQIGNIIEIQEKILKGVKFIEENIQQGVVVYCRLGKNRSVSVIIAYVMKTKKISFEEAYGYVKERRDIIQLSPFFERIMK</sequence>
<dbReference type="InterPro" id="IPR000340">
    <property type="entry name" value="Dual-sp_phosphatase_cat-dom"/>
</dbReference>
<dbReference type="InterPro" id="IPR029021">
    <property type="entry name" value="Prot-tyrosine_phosphatase-like"/>
</dbReference>
<reference evidence="6" key="1">
    <citation type="submission" date="2015-07" db="EMBL/GenBank/DDBJ databases">
        <title>Adaptation to a free-living lifestyle via gene acquisitions in the diplomonad Trepomonas sp. PC1.</title>
        <authorList>
            <person name="Xu F."/>
            <person name="Jerlstrom-Hultqvist J."/>
            <person name="Kolisko M."/>
            <person name="Simpson A.G.B."/>
            <person name="Roger A.J."/>
            <person name="Svard S.G."/>
            <person name="Andersson J.O."/>
        </authorList>
    </citation>
    <scope>NUCLEOTIDE SEQUENCE</scope>
    <source>
        <strain evidence="6">PC1</strain>
    </source>
</reference>
<evidence type="ECO:0000256" key="4">
    <source>
        <dbReference type="ARBA" id="ARBA00022912"/>
    </source>
</evidence>
<dbReference type="SUPFAM" id="SSF52799">
    <property type="entry name" value="(Phosphotyrosine protein) phosphatases II"/>
    <property type="match status" value="1"/>
</dbReference>
<dbReference type="Pfam" id="PF00782">
    <property type="entry name" value="DSPc"/>
    <property type="match status" value="1"/>
</dbReference>
<evidence type="ECO:0000256" key="3">
    <source>
        <dbReference type="ARBA" id="ARBA00022801"/>
    </source>
</evidence>
<accession>A0A146K7B5</accession>
<gene>
    <name evidence="6" type="ORF">TPC1_15248</name>
</gene>
<dbReference type="EC" id="3.1.3.48" evidence="2"/>
<dbReference type="GO" id="GO:0005737">
    <property type="term" value="C:cytoplasm"/>
    <property type="evidence" value="ECO:0007669"/>
    <property type="project" value="TreeGrafter"/>
</dbReference>
<proteinExistence type="inferred from homology"/>
<dbReference type="PANTHER" id="PTHR10159">
    <property type="entry name" value="DUAL SPECIFICITY PROTEIN PHOSPHATASE"/>
    <property type="match status" value="1"/>
</dbReference>
<keyword evidence="3" id="KW-0378">Hydrolase</keyword>
<dbReference type="EMBL" id="GDID01003893">
    <property type="protein sequence ID" value="JAP92713.1"/>
    <property type="molecule type" value="Transcribed_RNA"/>
</dbReference>
<evidence type="ECO:0000256" key="2">
    <source>
        <dbReference type="ARBA" id="ARBA00013064"/>
    </source>
</evidence>
<dbReference type="SMART" id="SM00195">
    <property type="entry name" value="DSPc"/>
    <property type="match status" value="1"/>
</dbReference>
<dbReference type="GO" id="GO:0004725">
    <property type="term" value="F:protein tyrosine phosphatase activity"/>
    <property type="evidence" value="ECO:0007669"/>
    <property type="project" value="UniProtKB-EC"/>
</dbReference>
<dbReference type="CDD" id="cd14498">
    <property type="entry name" value="DSP"/>
    <property type="match status" value="1"/>
</dbReference>
<dbReference type="AlphaFoldDB" id="A0A146K7B5"/>
<organism evidence="6">
    <name type="scientific">Trepomonas sp. PC1</name>
    <dbReference type="NCBI Taxonomy" id="1076344"/>
    <lineage>
        <taxon>Eukaryota</taxon>
        <taxon>Metamonada</taxon>
        <taxon>Diplomonadida</taxon>
        <taxon>Hexamitidae</taxon>
        <taxon>Hexamitinae</taxon>
        <taxon>Trepomonas</taxon>
    </lineage>
</organism>
<evidence type="ECO:0000256" key="1">
    <source>
        <dbReference type="ARBA" id="ARBA00008601"/>
    </source>
</evidence>